<name>A0A735A2V6_SALNE</name>
<protein>
    <submittedName>
        <fullName evidence="1">Uncharacterized protein</fullName>
    </submittedName>
</protein>
<comment type="caution">
    <text evidence="1">The sequence shown here is derived from an EMBL/GenBank/DDBJ whole genome shotgun (WGS) entry which is preliminary data.</text>
</comment>
<proteinExistence type="predicted"/>
<organism evidence="1">
    <name type="scientific">Salmonella newport</name>
    <dbReference type="NCBI Taxonomy" id="108619"/>
    <lineage>
        <taxon>Bacteria</taxon>
        <taxon>Pseudomonadati</taxon>
        <taxon>Pseudomonadota</taxon>
        <taxon>Gammaproteobacteria</taxon>
        <taxon>Enterobacterales</taxon>
        <taxon>Enterobacteriaceae</taxon>
        <taxon>Salmonella</taxon>
    </lineage>
</organism>
<gene>
    <name evidence="1" type="ORF">G4K95_002073</name>
</gene>
<feature type="non-terminal residue" evidence="1">
    <location>
        <position position="257"/>
    </location>
</feature>
<dbReference type="EMBL" id="DAASRP010000009">
    <property type="protein sequence ID" value="HAE6741753.1"/>
    <property type="molecule type" value="Genomic_DNA"/>
</dbReference>
<dbReference type="AlphaFoldDB" id="A0A735A2V6"/>
<reference evidence="1" key="1">
    <citation type="journal article" date="2018" name="Genome Biol.">
        <title>SKESA: strategic k-mer extension for scrupulous assemblies.</title>
        <authorList>
            <person name="Souvorov A."/>
            <person name="Agarwala R."/>
            <person name="Lipman D.J."/>
        </authorList>
    </citation>
    <scope>NUCLEOTIDE SEQUENCE</scope>
    <source>
        <strain evidence="1">10-4660</strain>
    </source>
</reference>
<evidence type="ECO:0000313" key="1">
    <source>
        <dbReference type="EMBL" id="HAE6741753.1"/>
    </source>
</evidence>
<accession>A0A735A2V6</accession>
<sequence>MYFKDESLFSFLFRTQLLYSGIDFSNLFTFGGRIRSHLKAKKELLPLYQRFNEGLLYSILNDYEHEQTSFSHPYNDLKMVKEFLNLGFCHVYQNSCESFTYCDMCIEESYHHHGVGYLKRQWGKTKYCDVHKKSLSVLPPLSYKNSVDSMFEILSGNLPHPKKIYTYSMNEALLTRGMGKIIRPFSSIYIKPCALLLLQKWIYCNKNYLLTVLPKKIGDPYSIDLLRELSKHPETYVKQIFKKRNEDNLQAFNDFIS</sequence>
<reference evidence="1" key="2">
    <citation type="submission" date="2018-07" db="EMBL/GenBank/DDBJ databases">
        <authorList>
            <consortium name="NCBI Pathogen Detection Project"/>
        </authorList>
    </citation>
    <scope>NUCLEOTIDE SEQUENCE</scope>
    <source>
        <strain evidence="1">10-4660</strain>
    </source>
</reference>